<accession>A0A9Q1CL55</accession>
<dbReference type="GO" id="GO:0005576">
    <property type="term" value="C:extracellular region"/>
    <property type="evidence" value="ECO:0007669"/>
    <property type="project" value="UniProtKB-SubCell"/>
</dbReference>
<evidence type="ECO:0000313" key="10">
    <source>
        <dbReference type="Proteomes" id="UP001152320"/>
    </source>
</evidence>
<dbReference type="OrthoDB" id="9990035at2759"/>
<evidence type="ECO:0000256" key="6">
    <source>
        <dbReference type="ARBA" id="ARBA00023180"/>
    </source>
</evidence>
<keyword evidence="3 7" id="KW-0732">Signal</keyword>
<keyword evidence="6" id="KW-0325">Glycoprotein</keyword>
<evidence type="ECO:0000313" key="9">
    <source>
        <dbReference type="EMBL" id="KAJ8046700.1"/>
    </source>
</evidence>
<keyword evidence="2" id="KW-0964">Secreted</keyword>
<dbReference type="InterPro" id="IPR002181">
    <property type="entry name" value="Fibrinogen_a/b/g_C_dom"/>
</dbReference>
<feature type="signal peptide" evidence="7">
    <location>
        <begin position="1"/>
        <end position="20"/>
    </location>
</feature>
<evidence type="ECO:0000256" key="5">
    <source>
        <dbReference type="ARBA" id="ARBA00023157"/>
    </source>
</evidence>
<name>A0A9Q1CL55_HOLLE</name>
<keyword evidence="4" id="KW-0175">Coiled coil</keyword>
<keyword evidence="10" id="KW-1185">Reference proteome</keyword>
<organism evidence="9 10">
    <name type="scientific">Holothuria leucospilota</name>
    <name type="common">Black long sea cucumber</name>
    <name type="synonym">Mertensiothuria leucospilota</name>
    <dbReference type="NCBI Taxonomy" id="206669"/>
    <lineage>
        <taxon>Eukaryota</taxon>
        <taxon>Metazoa</taxon>
        <taxon>Echinodermata</taxon>
        <taxon>Eleutherozoa</taxon>
        <taxon>Echinozoa</taxon>
        <taxon>Holothuroidea</taxon>
        <taxon>Aspidochirotacea</taxon>
        <taxon>Aspidochirotida</taxon>
        <taxon>Holothuriidae</taxon>
        <taxon>Holothuria</taxon>
    </lineage>
</organism>
<evidence type="ECO:0000256" key="7">
    <source>
        <dbReference type="SAM" id="SignalP"/>
    </source>
</evidence>
<evidence type="ECO:0000259" key="8">
    <source>
        <dbReference type="PROSITE" id="PS51406"/>
    </source>
</evidence>
<comment type="caution">
    <text evidence="9">The sequence shown here is derived from an EMBL/GenBank/DDBJ whole genome shotgun (WGS) entry which is preliminary data.</text>
</comment>
<evidence type="ECO:0000256" key="1">
    <source>
        <dbReference type="ARBA" id="ARBA00004613"/>
    </source>
</evidence>
<protein>
    <submittedName>
        <fullName evidence="9">Fibrinogen-like protein A</fullName>
    </submittedName>
</protein>
<reference evidence="9" key="1">
    <citation type="submission" date="2021-10" db="EMBL/GenBank/DDBJ databases">
        <title>Tropical sea cucumber genome reveals ecological adaptation and Cuvierian tubules defense mechanism.</title>
        <authorList>
            <person name="Chen T."/>
        </authorList>
    </citation>
    <scope>NUCLEOTIDE SEQUENCE</scope>
    <source>
        <strain evidence="9">Nanhai2018</strain>
        <tissue evidence="9">Muscle</tissue>
    </source>
</reference>
<gene>
    <name evidence="9" type="ORF">HOLleu_05465</name>
</gene>
<dbReference type="AlphaFoldDB" id="A0A9Q1CL55"/>
<keyword evidence="5" id="KW-1015">Disulfide bond</keyword>
<sequence length="279" mass="32140">MEFVYLLVMILSLKQSQVSSSDSKQFQLREVLLDPKQVDHDKGRIISDACLPMRPPPHPRDCSELQSSCPGQSLVSGEYTIQPDHYPSPFLVYCDFDSEGEAWTVIQRRMDGSVNFQRNWHDYREGFGFLKTEFWLGNEKLSFLTAQNYYELRIELHNQLHEPYYAAYNSFRVGDESMKYRLILGSHYTGNATNSLRLHNMHFFTTFDADHDVKPDRNCASETSHGGGWWFHQCDECNLNGAYGVQSDFNPGGIEWNNLPGGGWGLTRTEMKIRRVVSS</sequence>
<evidence type="ECO:0000256" key="3">
    <source>
        <dbReference type="ARBA" id="ARBA00022729"/>
    </source>
</evidence>
<evidence type="ECO:0000256" key="4">
    <source>
        <dbReference type="ARBA" id="ARBA00023054"/>
    </source>
</evidence>
<proteinExistence type="predicted"/>
<evidence type="ECO:0000256" key="2">
    <source>
        <dbReference type="ARBA" id="ARBA00022525"/>
    </source>
</evidence>
<dbReference type="PROSITE" id="PS51406">
    <property type="entry name" value="FIBRINOGEN_C_2"/>
    <property type="match status" value="1"/>
</dbReference>
<dbReference type="InterPro" id="IPR037579">
    <property type="entry name" value="FIB_ANG-like"/>
</dbReference>
<dbReference type="CDD" id="cd00087">
    <property type="entry name" value="FReD"/>
    <property type="match status" value="1"/>
</dbReference>
<feature type="chain" id="PRO_5040227366" evidence="7">
    <location>
        <begin position="21"/>
        <end position="279"/>
    </location>
</feature>
<dbReference type="PANTHER" id="PTHR47221:SF6">
    <property type="entry name" value="FIBRINOGEN ALPHA CHAIN"/>
    <property type="match status" value="1"/>
</dbReference>
<dbReference type="Gene3D" id="3.90.215.10">
    <property type="entry name" value="Gamma Fibrinogen, chain A, domain 1"/>
    <property type="match status" value="1"/>
</dbReference>
<dbReference type="Pfam" id="PF00147">
    <property type="entry name" value="Fibrinogen_C"/>
    <property type="match status" value="1"/>
</dbReference>
<dbReference type="InterPro" id="IPR014716">
    <property type="entry name" value="Fibrinogen_a/b/g_C_1"/>
</dbReference>
<feature type="domain" description="Fibrinogen C-terminal" evidence="8">
    <location>
        <begin position="53"/>
        <end position="277"/>
    </location>
</feature>
<dbReference type="EMBL" id="JAIZAY010000002">
    <property type="protein sequence ID" value="KAJ8046700.1"/>
    <property type="molecule type" value="Genomic_DNA"/>
</dbReference>
<dbReference type="SMART" id="SM00186">
    <property type="entry name" value="FBG"/>
    <property type="match status" value="1"/>
</dbReference>
<comment type="subcellular location">
    <subcellularLocation>
        <location evidence="1">Secreted</location>
    </subcellularLocation>
</comment>
<dbReference type="SUPFAM" id="SSF56496">
    <property type="entry name" value="Fibrinogen C-terminal domain-like"/>
    <property type="match status" value="1"/>
</dbReference>
<dbReference type="Proteomes" id="UP001152320">
    <property type="component" value="Chromosome 2"/>
</dbReference>
<dbReference type="InterPro" id="IPR036056">
    <property type="entry name" value="Fibrinogen-like_C"/>
</dbReference>
<dbReference type="PANTHER" id="PTHR47221">
    <property type="entry name" value="FIBRINOGEN ALPHA CHAIN"/>
    <property type="match status" value="1"/>
</dbReference>